<feature type="domain" description="Heterokaryon incompatibility" evidence="1">
    <location>
        <begin position="187"/>
        <end position="342"/>
    </location>
</feature>
<dbReference type="EMBL" id="KN847530">
    <property type="protein sequence ID" value="KIW08746.1"/>
    <property type="molecule type" value="Genomic_DNA"/>
</dbReference>
<dbReference type="InterPro" id="IPR010730">
    <property type="entry name" value="HET"/>
</dbReference>
<gene>
    <name evidence="2" type="ORF">PV09_00684</name>
</gene>
<organism evidence="2 3">
    <name type="scientific">Verruconis gallopava</name>
    <dbReference type="NCBI Taxonomy" id="253628"/>
    <lineage>
        <taxon>Eukaryota</taxon>
        <taxon>Fungi</taxon>
        <taxon>Dikarya</taxon>
        <taxon>Ascomycota</taxon>
        <taxon>Pezizomycotina</taxon>
        <taxon>Dothideomycetes</taxon>
        <taxon>Pleosporomycetidae</taxon>
        <taxon>Venturiales</taxon>
        <taxon>Sympoventuriaceae</taxon>
        <taxon>Verruconis</taxon>
    </lineage>
</organism>
<dbReference type="AlphaFoldDB" id="A0A0D1Y0Y6"/>
<dbReference type="PANTHER" id="PTHR33112">
    <property type="entry name" value="DOMAIN PROTEIN, PUTATIVE-RELATED"/>
    <property type="match status" value="1"/>
</dbReference>
<keyword evidence="3" id="KW-1185">Reference proteome</keyword>
<dbReference type="STRING" id="253628.A0A0D1Y0Y6"/>
<dbReference type="VEuPathDB" id="FungiDB:PV09_00684"/>
<dbReference type="PANTHER" id="PTHR33112:SF8">
    <property type="entry name" value="HETEROKARYON INCOMPATIBILITY DOMAIN-CONTAINING PROTEIN"/>
    <property type="match status" value="1"/>
</dbReference>
<accession>A0A0D1Y0Y6</accession>
<dbReference type="HOGENOM" id="CLU_002639_3_0_1"/>
<proteinExistence type="predicted"/>
<dbReference type="Pfam" id="PF06985">
    <property type="entry name" value="HET"/>
    <property type="match status" value="1"/>
</dbReference>
<reference evidence="2 3" key="1">
    <citation type="submission" date="2015-01" db="EMBL/GenBank/DDBJ databases">
        <title>The Genome Sequence of Ochroconis gallopava CBS43764.</title>
        <authorList>
            <consortium name="The Broad Institute Genomics Platform"/>
            <person name="Cuomo C."/>
            <person name="de Hoog S."/>
            <person name="Gorbushina A."/>
            <person name="Stielow B."/>
            <person name="Teixiera M."/>
            <person name="Abouelleil A."/>
            <person name="Chapman S.B."/>
            <person name="Priest M."/>
            <person name="Young S.K."/>
            <person name="Wortman J."/>
            <person name="Nusbaum C."/>
            <person name="Birren B."/>
        </authorList>
    </citation>
    <scope>NUCLEOTIDE SEQUENCE [LARGE SCALE GENOMIC DNA]</scope>
    <source>
        <strain evidence="2 3">CBS 43764</strain>
    </source>
</reference>
<protein>
    <recommendedName>
        <fullName evidence="1">Heterokaryon incompatibility domain-containing protein</fullName>
    </recommendedName>
</protein>
<evidence type="ECO:0000259" key="1">
    <source>
        <dbReference type="Pfam" id="PF06985"/>
    </source>
</evidence>
<dbReference type="Proteomes" id="UP000053259">
    <property type="component" value="Unassembled WGS sequence"/>
</dbReference>
<dbReference type="RefSeq" id="XP_016218615.1">
    <property type="nucleotide sequence ID" value="XM_016353462.1"/>
</dbReference>
<sequence>MLCNLCTQLFRQKNKEGLHHAKGADMVRASKGGCYICRTVVSKLEGKRINVNHEEEFRFIFDFRYLRIVGSNDIPQTWWLKNCTFKLIPIDDEKHLARLSSISPKPVLQGAPWLIAEDELWLSLPESTGSPDVLGQAKDWLQECLQGHPECHLDNNEDDWYPPRLIDVKLRPPRLIETNTERPLGPYVTLSHCWGKTNFITLTADNLDQFKKSIPFEQLPRNFKEAIQVVESLNLRYLWIDALCILHDSDHNTQDWRDNAAIMGNIYKHCVLNISASCAAYADSGFFVRRGRTVVPQQYTYWHEQKGGFKFLSSKKVYMITQDPFCEVSLSPLAKRGWALQERLFSPRILHFGARQMLWECRRNHRDGGRRSETFPSGLPGWAGIADEIDPKIVANGRIPEEWSQIVEDYSTRRLGRPNDDKLVAIQALASEFGRTNQDEYIVGLWKSDLLVQLMWRISPEVLEERRATRAKPTTRAPTWSWASIDGPVEMSNRYGGNVAVPLSYVSHRVKPVDEKHPTGQLAHAEIKVKGHLIMATMKKAGKGYFLQAEDGSDVDKIYLDEKDIGEVSRAQDLFGLLLCRYAKKKDTGKSSLMGGLLLRQRSTSRMVFSRLGTWSCSGSGRPLLDFVLAKPQTEVVLV</sequence>
<evidence type="ECO:0000313" key="2">
    <source>
        <dbReference type="EMBL" id="KIW08746.1"/>
    </source>
</evidence>
<dbReference type="GeneID" id="27308657"/>
<dbReference type="InParanoid" id="A0A0D1Y0Y6"/>
<evidence type="ECO:0000313" key="3">
    <source>
        <dbReference type="Proteomes" id="UP000053259"/>
    </source>
</evidence>
<dbReference type="OrthoDB" id="2958217at2759"/>
<name>A0A0D1Y0Y6_9PEZI</name>